<proteinExistence type="predicted"/>
<dbReference type="EMBL" id="MNAD01000345">
    <property type="protein sequence ID" value="OJT13956.1"/>
    <property type="molecule type" value="Genomic_DNA"/>
</dbReference>
<dbReference type="OMA" id="AMVAEEC"/>
<evidence type="ECO:0000313" key="3">
    <source>
        <dbReference type="EMBL" id="OJT13956.1"/>
    </source>
</evidence>
<keyword evidence="2" id="KW-0472">Membrane</keyword>
<keyword evidence="4" id="KW-1185">Reference proteome</keyword>
<dbReference type="Proteomes" id="UP000184267">
    <property type="component" value="Unassembled WGS sequence"/>
</dbReference>
<evidence type="ECO:0000256" key="2">
    <source>
        <dbReference type="SAM" id="Phobius"/>
    </source>
</evidence>
<evidence type="ECO:0000313" key="4">
    <source>
        <dbReference type="Proteomes" id="UP000184267"/>
    </source>
</evidence>
<accession>A0A1M2W2C2</accession>
<keyword evidence="2" id="KW-1133">Transmembrane helix</keyword>
<dbReference type="OrthoDB" id="2798046at2759"/>
<gene>
    <name evidence="3" type="ORF">TRAPUB_9495</name>
</gene>
<sequence length="403" mass="45567">MSESGLLFTWNLLLYVLSAFLSYLLNYPINGQHLRIGRLSLSAAYDITHEGTLYDKAYSFKYTSASISWRFSLPRSNNPRWLTITVRDILYTSSSGDISTATLETVLWFFPFLFRFTAGPWANVSVDGLRIRVQKSTATPYWIQVMRETLVSTFLTGEFLRADVFRTTVRFAGLSEHPEDKPAAYTDPNIAPLDPRSSAENDDDAAQDDDDEPCGCCTPGSVVKSNGVTKYAHQEEADAFAGADENKTGLLRPQDEDEVRFGVLARRVHINDKQGRICTFGGIDAQLRRNWAADRGSFAMVAEECSWVRVHFPFERIAVRGRYAQVLSSLLHFPIDLVRTFNNPSSSFNLYVSRLDVTFDSFRLRDAELVRQGFVLAREKMTTSNMAWNDLFFNALADALSLR</sequence>
<feature type="transmembrane region" description="Helical" evidence="2">
    <location>
        <begin position="6"/>
        <end position="25"/>
    </location>
</feature>
<reference evidence="3 4" key="1">
    <citation type="submission" date="2016-10" db="EMBL/GenBank/DDBJ databases">
        <title>Genome sequence of the basidiomycete white-rot fungus Trametes pubescens.</title>
        <authorList>
            <person name="Makela M.R."/>
            <person name="Granchi Z."/>
            <person name="Peng M."/>
            <person name="De Vries R.P."/>
            <person name="Grigoriev I."/>
            <person name="Riley R."/>
            <person name="Hilden K."/>
        </authorList>
    </citation>
    <scope>NUCLEOTIDE SEQUENCE [LARGE SCALE GENOMIC DNA]</scope>
    <source>
        <strain evidence="3 4">FBCC735</strain>
    </source>
</reference>
<evidence type="ECO:0000256" key="1">
    <source>
        <dbReference type="SAM" id="MobiDB-lite"/>
    </source>
</evidence>
<feature type="region of interest" description="Disordered" evidence="1">
    <location>
        <begin position="178"/>
        <end position="213"/>
    </location>
</feature>
<feature type="compositionally biased region" description="Acidic residues" evidence="1">
    <location>
        <begin position="200"/>
        <end position="213"/>
    </location>
</feature>
<organism evidence="3 4">
    <name type="scientific">Trametes pubescens</name>
    <name type="common">White-rot fungus</name>
    <dbReference type="NCBI Taxonomy" id="154538"/>
    <lineage>
        <taxon>Eukaryota</taxon>
        <taxon>Fungi</taxon>
        <taxon>Dikarya</taxon>
        <taxon>Basidiomycota</taxon>
        <taxon>Agaricomycotina</taxon>
        <taxon>Agaricomycetes</taxon>
        <taxon>Polyporales</taxon>
        <taxon>Polyporaceae</taxon>
        <taxon>Trametes</taxon>
    </lineage>
</organism>
<protein>
    <submittedName>
        <fullName evidence="3">Uncharacterized protein</fullName>
    </submittedName>
</protein>
<name>A0A1M2W2C2_TRAPU</name>
<comment type="caution">
    <text evidence="3">The sequence shown here is derived from an EMBL/GenBank/DDBJ whole genome shotgun (WGS) entry which is preliminary data.</text>
</comment>
<dbReference type="AlphaFoldDB" id="A0A1M2W2C2"/>
<keyword evidence="2" id="KW-0812">Transmembrane</keyword>